<comment type="caution">
    <text evidence="3">The sequence shown here is derived from an EMBL/GenBank/DDBJ whole genome shotgun (WGS) entry which is preliminary data.</text>
</comment>
<dbReference type="InterPro" id="IPR052389">
    <property type="entry name" value="Sec_Metab_Biosynth-Assoc"/>
</dbReference>
<dbReference type="EMBL" id="JAQJAN010000004">
    <property type="protein sequence ID" value="KAJ5732003.1"/>
    <property type="molecule type" value="Genomic_DNA"/>
</dbReference>
<gene>
    <name evidence="3" type="ORF">N7493_003484</name>
</gene>
<evidence type="ECO:0000259" key="1">
    <source>
        <dbReference type="Pfam" id="PF13622"/>
    </source>
</evidence>
<accession>A0AAD6MXN0</accession>
<evidence type="ECO:0000259" key="2">
    <source>
        <dbReference type="Pfam" id="PF20789"/>
    </source>
</evidence>
<evidence type="ECO:0008006" key="5">
    <source>
        <dbReference type="Google" id="ProtNLM"/>
    </source>
</evidence>
<feature type="domain" description="Acyl-CoA thioesterase-like C-terminal" evidence="2">
    <location>
        <begin position="226"/>
        <end position="361"/>
    </location>
</feature>
<dbReference type="PANTHER" id="PTHR38110">
    <property type="entry name" value="CHROMOSOME 23, WHOLE GENOME SHOTGUN SEQUENCE"/>
    <property type="match status" value="1"/>
</dbReference>
<reference evidence="3" key="1">
    <citation type="journal article" date="2023" name="IMA Fungus">
        <title>Comparative genomic study of the Penicillium genus elucidates a diverse pangenome and 15 lateral gene transfer events.</title>
        <authorList>
            <person name="Petersen C."/>
            <person name="Sorensen T."/>
            <person name="Nielsen M.R."/>
            <person name="Sondergaard T.E."/>
            <person name="Sorensen J.L."/>
            <person name="Fitzpatrick D.A."/>
            <person name="Frisvad J.C."/>
            <person name="Nielsen K.L."/>
        </authorList>
    </citation>
    <scope>NUCLEOTIDE SEQUENCE</scope>
    <source>
        <strain evidence="3">IBT 17514</strain>
    </source>
</reference>
<dbReference type="InterPro" id="IPR029069">
    <property type="entry name" value="HotDog_dom_sf"/>
</dbReference>
<organism evidence="3 4">
    <name type="scientific">Penicillium malachiteum</name>
    <dbReference type="NCBI Taxonomy" id="1324776"/>
    <lineage>
        <taxon>Eukaryota</taxon>
        <taxon>Fungi</taxon>
        <taxon>Dikarya</taxon>
        <taxon>Ascomycota</taxon>
        <taxon>Pezizomycotina</taxon>
        <taxon>Eurotiomycetes</taxon>
        <taxon>Eurotiomycetidae</taxon>
        <taxon>Eurotiales</taxon>
        <taxon>Aspergillaceae</taxon>
        <taxon>Penicillium</taxon>
    </lineage>
</organism>
<dbReference type="InterPro" id="IPR049449">
    <property type="entry name" value="TesB_ACOT8-like_N"/>
</dbReference>
<dbReference type="SUPFAM" id="SSF54637">
    <property type="entry name" value="Thioesterase/thiol ester dehydrase-isomerase"/>
    <property type="match status" value="1"/>
</dbReference>
<dbReference type="Gene3D" id="2.40.160.210">
    <property type="entry name" value="Acyl-CoA thioesterase, double hotdog domain"/>
    <property type="match status" value="1"/>
</dbReference>
<dbReference type="Pfam" id="PF20789">
    <property type="entry name" value="4HBT_3C"/>
    <property type="match status" value="1"/>
</dbReference>
<dbReference type="InterPro" id="IPR049450">
    <property type="entry name" value="ACOT8-like_C"/>
</dbReference>
<protein>
    <recommendedName>
        <fullName evidence="5">Thioesterase-like superfamily-domain-containing protein</fullName>
    </recommendedName>
</protein>
<reference evidence="3" key="2">
    <citation type="submission" date="2023-01" db="EMBL/GenBank/DDBJ databases">
        <authorList>
            <person name="Petersen C."/>
        </authorList>
    </citation>
    <scope>NUCLEOTIDE SEQUENCE</scope>
    <source>
        <strain evidence="3">IBT 17514</strain>
    </source>
</reference>
<dbReference type="Proteomes" id="UP001215712">
    <property type="component" value="Unassembled WGS sequence"/>
</dbReference>
<evidence type="ECO:0000313" key="3">
    <source>
        <dbReference type="EMBL" id="KAJ5732003.1"/>
    </source>
</evidence>
<dbReference type="AlphaFoldDB" id="A0AAD6MXN0"/>
<feature type="domain" description="Acyl-CoA thioesterase-like N-terminal HotDog" evidence="1">
    <location>
        <begin position="73"/>
        <end position="164"/>
    </location>
</feature>
<dbReference type="InterPro" id="IPR042171">
    <property type="entry name" value="Acyl-CoA_hotdog"/>
</dbReference>
<name>A0AAD6MXN0_9EURO</name>
<dbReference type="Pfam" id="PF13622">
    <property type="entry name" value="4HBT_3"/>
    <property type="match status" value="1"/>
</dbReference>
<dbReference type="PANTHER" id="PTHR38110:SF3">
    <property type="entry name" value="THIOESTERASE-LIKE SUPERFAMILY-DOMAIN-CONTAINING PROTEIN"/>
    <property type="match status" value="1"/>
</dbReference>
<keyword evidence="4" id="KW-1185">Reference proteome</keyword>
<proteinExistence type="predicted"/>
<evidence type="ECO:0000313" key="4">
    <source>
        <dbReference type="Proteomes" id="UP001215712"/>
    </source>
</evidence>
<sequence>MTVNAFFEDAIRVTPQGNNTYSANLRREWCIGTGIYTDSLSLAQCNSFSSHVRIGDSTKIRKNDTIKGKLLMYAIVPHGGYTTALIYKLAVTHFEYAHPKLHPTPATPISIHLSFLRRTAVGPTTLEVEDIKLGARTSTIHIKLRQASEKQPDTLEVKVVGYITVSPPSAEVGLTANTKWKPYPKPAAGSLADGGVDLEKLARTGEDGIWRRMSSRYPDFRLAEGQFEMFGPGSGIQQHKSNGMMAIDQWMRFRPGGDRNGRWTDAAVVYLLDMFPMALDGLDTTAVEVAQANGDGSKAKSWYPTVTLSLDLKKRLPPGGVEWLYSRIDTKVVSNGRTDLNVTILDKDGEVVATGSQVGLVVSASRNFGNRKPETKL</sequence>